<name>A0A9N9I9G5_9GLOM</name>
<organism evidence="1 2">
    <name type="scientific">Funneliformis caledonium</name>
    <dbReference type="NCBI Taxonomy" id="1117310"/>
    <lineage>
        <taxon>Eukaryota</taxon>
        <taxon>Fungi</taxon>
        <taxon>Fungi incertae sedis</taxon>
        <taxon>Mucoromycota</taxon>
        <taxon>Glomeromycotina</taxon>
        <taxon>Glomeromycetes</taxon>
        <taxon>Glomerales</taxon>
        <taxon>Glomeraceae</taxon>
        <taxon>Funneliformis</taxon>
    </lineage>
</organism>
<comment type="caution">
    <text evidence="1">The sequence shown here is derived from an EMBL/GenBank/DDBJ whole genome shotgun (WGS) entry which is preliminary data.</text>
</comment>
<evidence type="ECO:0000313" key="1">
    <source>
        <dbReference type="EMBL" id="CAG8727385.1"/>
    </source>
</evidence>
<reference evidence="1" key="1">
    <citation type="submission" date="2021-06" db="EMBL/GenBank/DDBJ databases">
        <authorList>
            <person name="Kallberg Y."/>
            <person name="Tangrot J."/>
            <person name="Rosling A."/>
        </authorList>
    </citation>
    <scope>NUCLEOTIDE SEQUENCE</scope>
    <source>
        <strain evidence="1">UK204</strain>
    </source>
</reference>
<dbReference type="EMBL" id="CAJVPQ010011480">
    <property type="protein sequence ID" value="CAG8727385.1"/>
    <property type="molecule type" value="Genomic_DNA"/>
</dbReference>
<dbReference type="Proteomes" id="UP000789570">
    <property type="component" value="Unassembled WGS sequence"/>
</dbReference>
<proteinExistence type="predicted"/>
<accession>A0A9N9I9G5</accession>
<gene>
    <name evidence="1" type="ORF">FCALED_LOCUS14760</name>
</gene>
<sequence>MQATTTLKDAAQYGNHFSNKIIGNTGRNPFASIINDDNNTSDEVTESYMNIDRMNSSNNVS</sequence>
<dbReference type="AlphaFoldDB" id="A0A9N9I9G5"/>
<protein>
    <submittedName>
        <fullName evidence="1">8139_t:CDS:1</fullName>
    </submittedName>
</protein>
<evidence type="ECO:0000313" key="2">
    <source>
        <dbReference type="Proteomes" id="UP000789570"/>
    </source>
</evidence>
<keyword evidence="2" id="KW-1185">Reference proteome</keyword>